<gene>
    <name evidence="1" type="ORF">LF923_0013655</name>
</gene>
<name>A0AB39IE75_9GAMM</name>
<evidence type="ECO:0008006" key="2">
    <source>
        <dbReference type="Google" id="ProtNLM"/>
    </source>
</evidence>
<dbReference type="RefSeq" id="WP_123249991.1">
    <property type="nucleotide sequence ID" value="NZ_CP162411.1"/>
</dbReference>
<dbReference type="AlphaFoldDB" id="A0AB39IE75"/>
<organism evidence="1">
    <name type="scientific">Dickeya oryzae</name>
    <dbReference type="NCBI Taxonomy" id="1240404"/>
    <lineage>
        <taxon>Bacteria</taxon>
        <taxon>Pseudomonadati</taxon>
        <taxon>Pseudomonadota</taxon>
        <taxon>Gammaproteobacteria</taxon>
        <taxon>Enterobacterales</taxon>
        <taxon>Pectobacteriaceae</taxon>
        <taxon>Dickeya</taxon>
    </lineage>
</organism>
<protein>
    <recommendedName>
        <fullName evidence="2">Prophage protein</fullName>
    </recommendedName>
</protein>
<dbReference type="EMBL" id="CP162411">
    <property type="protein sequence ID" value="XDL13253.1"/>
    <property type="molecule type" value="Genomic_DNA"/>
</dbReference>
<sequence length="62" mass="6853">MDTLEHAQLALARVQFIAEIALTADCDKKDLQMALATISHLVDVQLKEQHRAESIPAIGQKN</sequence>
<accession>A0AB39IE75</accession>
<proteinExistence type="predicted"/>
<evidence type="ECO:0000313" key="1">
    <source>
        <dbReference type="EMBL" id="XDL13253.1"/>
    </source>
</evidence>
<reference evidence="1" key="1">
    <citation type="submission" date="2024-07" db="EMBL/GenBank/DDBJ databases">
        <authorList>
            <person name="Pedron J."/>
        </authorList>
    </citation>
    <scope>NUCLEOTIDE SEQUENCE</scope>
    <source>
        <strain evidence="1">A642-S2-A17</strain>
    </source>
</reference>